<dbReference type="InterPro" id="IPR017871">
    <property type="entry name" value="ABC_transporter-like_CS"/>
</dbReference>
<feature type="transmembrane region" description="Helical" evidence="12">
    <location>
        <begin position="841"/>
        <end position="861"/>
    </location>
</feature>
<feature type="domain" description="ABC transmembrane type-1" evidence="14">
    <location>
        <begin position="725"/>
        <end position="1009"/>
    </location>
</feature>
<evidence type="ECO:0000313" key="16">
    <source>
        <dbReference type="Proteomes" id="UP000557566"/>
    </source>
</evidence>
<evidence type="ECO:0000256" key="10">
    <source>
        <dbReference type="ARBA" id="ARBA00023180"/>
    </source>
</evidence>
<feature type="transmembrane region" description="Helical" evidence="12">
    <location>
        <begin position="762"/>
        <end position="785"/>
    </location>
</feature>
<evidence type="ECO:0000256" key="9">
    <source>
        <dbReference type="ARBA" id="ARBA00023136"/>
    </source>
</evidence>
<comment type="similarity">
    <text evidence="2">Belongs to the ABC transporter superfamily. ABCB family. Multidrug resistance exporter (TC 3.A.1.201) subfamily.</text>
</comment>
<feature type="transmembrane region" description="Helical" evidence="12">
    <location>
        <begin position="948"/>
        <end position="969"/>
    </location>
</feature>
<evidence type="ECO:0000256" key="6">
    <source>
        <dbReference type="ARBA" id="ARBA00022741"/>
    </source>
</evidence>
<evidence type="ECO:0000259" key="14">
    <source>
        <dbReference type="PROSITE" id="PS50929"/>
    </source>
</evidence>
<evidence type="ECO:0000256" key="2">
    <source>
        <dbReference type="ARBA" id="ARBA00007577"/>
    </source>
</evidence>
<dbReference type="InterPro" id="IPR003593">
    <property type="entry name" value="AAA+_ATPase"/>
</dbReference>
<dbReference type="GO" id="GO:0016887">
    <property type="term" value="F:ATP hydrolysis activity"/>
    <property type="evidence" value="ECO:0007669"/>
    <property type="project" value="InterPro"/>
</dbReference>
<keyword evidence="3" id="KW-0813">Transport</keyword>
<keyword evidence="5" id="KW-0677">Repeat</keyword>
<evidence type="ECO:0000256" key="11">
    <source>
        <dbReference type="SAM" id="MobiDB-lite"/>
    </source>
</evidence>
<dbReference type="Gene3D" id="1.20.1560.10">
    <property type="entry name" value="ABC transporter type 1, transmembrane domain"/>
    <property type="match status" value="1"/>
</dbReference>
<feature type="transmembrane region" description="Helical" evidence="12">
    <location>
        <begin position="296"/>
        <end position="317"/>
    </location>
</feature>
<dbReference type="InterPro" id="IPR027417">
    <property type="entry name" value="P-loop_NTPase"/>
</dbReference>
<keyword evidence="10" id="KW-0325">Glycoprotein</keyword>
<dbReference type="FunFam" id="1.20.1560.10:FF:000057">
    <property type="entry name" value="ABC multidrug transporter SitT"/>
    <property type="match status" value="1"/>
</dbReference>
<dbReference type="FunFam" id="3.40.50.300:FF:000240">
    <property type="entry name" value="ABC transporter B family member 20"/>
    <property type="match status" value="1"/>
</dbReference>
<dbReference type="Pfam" id="PF00005">
    <property type="entry name" value="ABC_tran"/>
    <property type="match status" value="2"/>
</dbReference>
<feature type="transmembrane region" description="Helical" evidence="12">
    <location>
        <begin position="219"/>
        <end position="237"/>
    </location>
</feature>
<evidence type="ECO:0008006" key="17">
    <source>
        <dbReference type="Google" id="ProtNLM"/>
    </source>
</evidence>
<feature type="compositionally biased region" description="Low complexity" evidence="11">
    <location>
        <begin position="13"/>
        <end position="28"/>
    </location>
</feature>
<feature type="domain" description="ABC transporter" evidence="13">
    <location>
        <begin position="396"/>
        <end position="642"/>
    </location>
</feature>
<keyword evidence="16" id="KW-1185">Reference proteome</keyword>
<feature type="transmembrane region" description="Helical" evidence="12">
    <location>
        <begin position="981"/>
        <end position="1001"/>
    </location>
</feature>
<feature type="transmembrane region" description="Helical" evidence="12">
    <location>
        <begin position="67"/>
        <end position="87"/>
    </location>
</feature>
<reference evidence="15 16" key="1">
    <citation type="journal article" date="2020" name="Genome Biol. Evol.">
        <title>A new high-quality draft genome assembly of the Chinese cordyceps Ophiocordyceps sinensis.</title>
        <authorList>
            <person name="Shu R."/>
            <person name="Zhang J."/>
            <person name="Meng Q."/>
            <person name="Zhang H."/>
            <person name="Zhou G."/>
            <person name="Li M."/>
            <person name="Wu P."/>
            <person name="Zhao Y."/>
            <person name="Chen C."/>
            <person name="Qin Q."/>
        </authorList>
    </citation>
    <scope>NUCLEOTIDE SEQUENCE [LARGE SCALE GENOMIC DNA]</scope>
    <source>
        <strain evidence="15 16">IOZ07</strain>
    </source>
</reference>
<evidence type="ECO:0000256" key="12">
    <source>
        <dbReference type="SAM" id="Phobius"/>
    </source>
</evidence>
<dbReference type="PROSITE" id="PS00211">
    <property type="entry name" value="ABC_TRANSPORTER_1"/>
    <property type="match status" value="2"/>
</dbReference>
<comment type="caution">
    <text evidence="15">The sequence shown here is derived from an EMBL/GenBank/DDBJ whole genome shotgun (WGS) entry which is preliminary data.</text>
</comment>
<feature type="transmembrane region" description="Helical" evidence="12">
    <location>
        <begin position="121"/>
        <end position="142"/>
    </location>
</feature>
<dbReference type="GO" id="GO:0090374">
    <property type="term" value="P:oligopeptide export from mitochondrion"/>
    <property type="evidence" value="ECO:0007669"/>
    <property type="project" value="TreeGrafter"/>
</dbReference>
<feature type="region of interest" description="Disordered" evidence="11">
    <location>
        <begin position="1153"/>
        <end position="1179"/>
    </location>
</feature>
<dbReference type="GO" id="GO:0005743">
    <property type="term" value="C:mitochondrial inner membrane"/>
    <property type="evidence" value="ECO:0007669"/>
    <property type="project" value="TreeGrafter"/>
</dbReference>
<dbReference type="CDD" id="cd03249">
    <property type="entry name" value="ABC_MTABC3_MDL1_MDL2"/>
    <property type="match status" value="1"/>
</dbReference>
<dbReference type="InterPro" id="IPR003439">
    <property type="entry name" value="ABC_transporter-like_ATP-bd"/>
</dbReference>
<keyword evidence="7" id="KW-0067">ATP-binding</keyword>
<feature type="compositionally biased region" description="Basic and acidic residues" evidence="11">
    <location>
        <begin position="1"/>
        <end position="12"/>
    </location>
</feature>
<dbReference type="Proteomes" id="UP000557566">
    <property type="component" value="Unassembled WGS sequence"/>
</dbReference>
<dbReference type="PANTHER" id="PTHR43394:SF11">
    <property type="entry name" value="ATP-BINDING CASSETTE TRANSPORTER"/>
    <property type="match status" value="1"/>
</dbReference>
<evidence type="ECO:0000256" key="4">
    <source>
        <dbReference type="ARBA" id="ARBA00022692"/>
    </source>
</evidence>
<dbReference type="CDD" id="cd18577">
    <property type="entry name" value="ABC_6TM_Pgp_ABCB1_D1_like"/>
    <property type="match status" value="1"/>
</dbReference>
<feature type="domain" description="ABC transmembrane type-1" evidence="14">
    <location>
        <begin position="71"/>
        <end position="361"/>
    </location>
</feature>
<evidence type="ECO:0000256" key="3">
    <source>
        <dbReference type="ARBA" id="ARBA00022448"/>
    </source>
</evidence>
<proteinExistence type="inferred from homology"/>
<feature type="transmembrane region" description="Helical" evidence="12">
    <location>
        <begin position="720"/>
        <end position="742"/>
    </location>
</feature>
<accession>A0A8H4PR25</accession>
<dbReference type="Pfam" id="PF00664">
    <property type="entry name" value="ABC_membrane"/>
    <property type="match status" value="2"/>
</dbReference>
<gene>
    <name evidence="15" type="ORF">G6O67_005241</name>
</gene>
<dbReference type="EMBL" id="JAAVMX010000005">
    <property type="protein sequence ID" value="KAF4508919.1"/>
    <property type="molecule type" value="Genomic_DNA"/>
</dbReference>
<feature type="region of interest" description="Disordered" evidence="11">
    <location>
        <begin position="1"/>
        <end position="49"/>
    </location>
</feature>
<organism evidence="15 16">
    <name type="scientific">Ophiocordyceps sinensis</name>
    <dbReference type="NCBI Taxonomy" id="72228"/>
    <lineage>
        <taxon>Eukaryota</taxon>
        <taxon>Fungi</taxon>
        <taxon>Dikarya</taxon>
        <taxon>Ascomycota</taxon>
        <taxon>Pezizomycotina</taxon>
        <taxon>Sordariomycetes</taxon>
        <taxon>Hypocreomycetidae</taxon>
        <taxon>Hypocreales</taxon>
        <taxon>Ophiocordycipitaceae</taxon>
        <taxon>Ophiocordyceps</taxon>
    </lineage>
</organism>
<protein>
    <recommendedName>
        <fullName evidence="17">Multidrug resistance protein 1</fullName>
    </recommendedName>
</protein>
<evidence type="ECO:0000256" key="8">
    <source>
        <dbReference type="ARBA" id="ARBA00022989"/>
    </source>
</evidence>
<dbReference type="OrthoDB" id="6500128at2759"/>
<dbReference type="SMART" id="SM00382">
    <property type="entry name" value="AAA"/>
    <property type="match status" value="2"/>
</dbReference>
<dbReference type="FunFam" id="3.40.50.300:FF:000913">
    <property type="entry name" value="ABC multidrug transporter SitT"/>
    <property type="match status" value="1"/>
</dbReference>
<keyword evidence="4 12" id="KW-0812">Transmembrane</keyword>
<sequence>MTSSKESKESKKGPAAARGPAAVTAASVQEGGEDDQADAKKGGGGQNSSSSFRHLLRVFTYNDAKGWFMNAVALVCIIASGTALPLMDVVLGKFINIFNDFSRGTLSPAGYRAEVASFSLYFVYIFIGKFTLTYIWTVLVNVTAIRTTKKLRVDFVRQLLRQEISFFDTPSLSVSSQITTNGNLINTGISEKLGLSIQAVSSFVTAFVVAFAVQWKLTLIVLAIVPANVIVTVACVARDTWLEYRMFGIYGESGSLAEEAIASIRTAHAFWAFPGLVRRFEVILDRAKRVGDKKSLVYAILFPVEFFCVIAGYALAFWQGMSMYASGEIQNPGTVVTVIFAVLVAAQALTQVAPQTVAISKAAAAAKDLFAIIDRKSATDSLSRDGVRIPDFRGEIRLRGVRFAYPSRPGVPVLHGLNLDVPAGKTTALVGSSGSGKSTIFGILERWYPFEAGSSVTLDGREIAELNLQWLRTNVRLVQQEPTLFSGTVFQNVVDGLTGTDMNGLADDEKARLVTEACEAAYAHEFIEGLPNGYETYIGERGASLSGGQKQRIVIARSIISDPKVLLLDEATSALDPNAEKIVQAALNNVAKGRTMVVIAHRLSTVRDADNIVVMSKGESVESGTHEQLLERDGAYARLVKAQNLSKAEGDKSDEDDEEEDEEIVQAKDAAPADLDVALTHVSTAAGSAAGAAGALGKLAGRQYGLLHGVLLILGEQPSLWWPMAVSILCAFVGGGTFPVIAVLFSKTLEAFQTVDVARGNFFALMFFVAALANFVAYFFIGWYANVLAQTVMKFYRTEVFNNTLRQDMSFFDRPDNSTGALVSRIATEPTSLQELLSMNVALLVVNAVNLISSSALAIAYGWKLGLVLALGVLPVLVAAGYVRIRLEFRFQGDTAVRFARSSGLAAEAVMGIRTVSSLALEHAVIERYEMGLQGIALNAIGELGWKMLFYSISQSLSFLAMALGFWYGGRLVSTGEYSSGQFYVVFMAVVFSGEAAAMFFQYTTSITKARTAINYIFGLRRQLELVDEELDDDSNATRHHKGNTSSTREKDTAGQGVDVRCEAVEFAYPLRPRHRVLRGIDLDVGPGKMVALVGASGCGKSTVISLLERFYDPTAGTVRADGRDVRRLGRRRYRRDVALVQQEPVLYQGSIRDNVGLGSRGDDDEAGGNQDGGKDSQMPESEIVAACQAANIWDFIASLPQGLDTPCGPQGLSLSGGQRQRIAIARALIRRPRLLLLDEATSALDSESEKVVKQALDRAAAGRTTVAVAHRLSTVRDADAIAVFNRGSIAELGTHDELVAQRGLYYQMVLGQSLDREAT</sequence>
<keyword evidence="9 12" id="KW-0472">Membrane</keyword>
<dbReference type="CDD" id="cd18578">
    <property type="entry name" value="ABC_6TM_Pgp_ABCB1_D2_like"/>
    <property type="match status" value="1"/>
</dbReference>
<feature type="domain" description="ABC transporter" evidence="13">
    <location>
        <begin position="1060"/>
        <end position="1312"/>
    </location>
</feature>
<feature type="region of interest" description="Disordered" evidence="11">
    <location>
        <begin position="1033"/>
        <end position="1055"/>
    </location>
</feature>
<evidence type="ECO:0000256" key="5">
    <source>
        <dbReference type="ARBA" id="ARBA00022737"/>
    </source>
</evidence>
<evidence type="ECO:0000259" key="13">
    <source>
        <dbReference type="PROSITE" id="PS50893"/>
    </source>
</evidence>
<dbReference type="GO" id="GO:0015421">
    <property type="term" value="F:ABC-type oligopeptide transporter activity"/>
    <property type="evidence" value="ECO:0007669"/>
    <property type="project" value="TreeGrafter"/>
</dbReference>
<dbReference type="InterPro" id="IPR039421">
    <property type="entry name" value="Type_1_exporter"/>
</dbReference>
<dbReference type="PROSITE" id="PS50929">
    <property type="entry name" value="ABC_TM1F"/>
    <property type="match status" value="2"/>
</dbReference>
<evidence type="ECO:0000313" key="15">
    <source>
        <dbReference type="EMBL" id="KAF4508919.1"/>
    </source>
</evidence>
<evidence type="ECO:0000256" key="1">
    <source>
        <dbReference type="ARBA" id="ARBA00004141"/>
    </source>
</evidence>
<keyword evidence="6" id="KW-0547">Nucleotide-binding</keyword>
<dbReference type="PROSITE" id="PS50893">
    <property type="entry name" value="ABC_TRANSPORTER_2"/>
    <property type="match status" value="2"/>
</dbReference>
<dbReference type="InterPro" id="IPR036640">
    <property type="entry name" value="ABC1_TM_sf"/>
</dbReference>
<dbReference type="InterPro" id="IPR011527">
    <property type="entry name" value="ABC1_TM_dom"/>
</dbReference>
<dbReference type="GO" id="GO:0005524">
    <property type="term" value="F:ATP binding"/>
    <property type="evidence" value="ECO:0007669"/>
    <property type="project" value="UniProtKB-KW"/>
</dbReference>
<name>A0A8H4PR25_9HYPO</name>
<keyword evidence="8 12" id="KW-1133">Transmembrane helix</keyword>
<dbReference type="PANTHER" id="PTHR43394">
    <property type="entry name" value="ATP-DEPENDENT PERMEASE MDL1, MITOCHONDRIAL"/>
    <property type="match status" value="1"/>
</dbReference>
<dbReference type="SUPFAM" id="SSF90123">
    <property type="entry name" value="ABC transporter transmembrane region"/>
    <property type="match status" value="2"/>
</dbReference>
<feature type="transmembrane region" description="Helical" evidence="12">
    <location>
        <begin position="193"/>
        <end position="213"/>
    </location>
</feature>
<evidence type="ECO:0000256" key="7">
    <source>
        <dbReference type="ARBA" id="ARBA00022840"/>
    </source>
</evidence>
<dbReference type="Gene3D" id="3.40.50.300">
    <property type="entry name" value="P-loop containing nucleotide triphosphate hydrolases"/>
    <property type="match status" value="2"/>
</dbReference>
<comment type="subcellular location">
    <subcellularLocation>
        <location evidence="1">Membrane</location>
        <topology evidence="1">Multi-pass membrane protein</topology>
    </subcellularLocation>
</comment>
<feature type="transmembrane region" description="Helical" evidence="12">
    <location>
        <begin position="867"/>
        <end position="885"/>
    </location>
</feature>
<dbReference type="SUPFAM" id="SSF52540">
    <property type="entry name" value="P-loop containing nucleoside triphosphate hydrolases"/>
    <property type="match status" value="2"/>
</dbReference>